<evidence type="ECO:0000256" key="1">
    <source>
        <dbReference type="SAM" id="MobiDB-lite"/>
    </source>
</evidence>
<dbReference type="InterPro" id="IPR013783">
    <property type="entry name" value="Ig-like_fold"/>
</dbReference>
<proteinExistence type="predicted"/>
<dbReference type="SMART" id="SM00408">
    <property type="entry name" value="IGc2"/>
    <property type="match status" value="1"/>
</dbReference>
<gene>
    <name evidence="3" type="ORF">TSPI_00269</name>
</gene>
<dbReference type="Pfam" id="PF13927">
    <property type="entry name" value="Ig_3"/>
    <property type="match status" value="1"/>
</dbReference>
<evidence type="ECO:0000313" key="3">
    <source>
        <dbReference type="EMBL" id="KAL1246060.1"/>
    </source>
</evidence>
<protein>
    <submittedName>
        <fullName evidence="3">Basement membrane-specific heparan sulfate proteoglycan core protein</fullName>
    </submittedName>
</protein>
<dbReference type="Proteomes" id="UP001558632">
    <property type="component" value="Unassembled WGS sequence"/>
</dbReference>
<dbReference type="InterPro" id="IPR003599">
    <property type="entry name" value="Ig_sub"/>
</dbReference>
<comment type="caution">
    <text evidence="3">The sequence shown here is derived from an EMBL/GenBank/DDBJ whole genome shotgun (WGS) entry which is preliminary data.</text>
</comment>
<dbReference type="InterPro" id="IPR003598">
    <property type="entry name" value="Ig_sub2"/>
</dbReference>
<dbReference type="PROSITE" id="PS50835">
    <property type="entry name" value="IG_LIKE"/>
    <property type="match status" value="1"/>
</dbReference>
<sequence length="212" mass="23929">MSIKQRPRRNAEFGRNLSSCCGIIAETDAFRLSRLLTTLPILDHAANNASNLSISNDSNILIFPLYSLLAYDDHASTNENRQDIHFVGTADNDDATDPLEFIEVTPHQQTVSEGEEVTFECQPRNIRHRVHIEWRRLHGRLPSKAIIRRGRLTIPNVHMEDAGVYICKVSSIFIPKEAEVHLNVHSRNGGLREQTGPSRCLEGKQPARMENA</sequence>
<evidence type="ECO:0000313" key="4">
    <source>
        <dbReference type="Proteomes" id="UP001558632"/>
    </source>
</evidence>
<dbReference type="Gene3D" id="2.60.40.10">
    <property type="entry name" value="Immunoglobulins"/>
    <property type="match status" value="1"/>
</dbReference>
<feature type="domain" description="Ig-like" evidence="2">
    <location>
        <begin position="98"/>
        <end position="181"/>
    </location>
</feature>
<keyword evidence="4" id="KW-1185">Reference proteome</keyword>
<organism evidence="3 4">
    <name type="scientific">Trichinella spiralis</name>
    <name type="common">Trichina worm</name>
    <dbReference type="NCBI Taxonomy" id="6334"/>
    <lineage>
        <taxon>Eukaryota</taxon>
        <taxon>Metazoa</taxon>
        <taxon>Ecdysozoa</taxon>
        <taxon>Nematoda</taxon>
        <taxon>Enoplea</taxon>
        <taxon>Dorylaimia</taxon>
        <taxon>Trichinellida</taxon>
        <taxon>Trichinellidae</taxon>
        <taxon>Trichinella</taxon>
    </lineage>
</organism>
<name>A0ABR3L172_TRISP</name>
<accession>A0ABR3L172</accession>
<dbReference type="SUPFAM" id="SSF48726">
    <property type="entry name" value="Immunoglobulin"/>
    <property type="match status" value="1"/>
</dbReference>
<reference evidence="3 4" key="1">
    <citation type="submission" date="2024-07" db="EMBL/GenBank/DDBJ databases">
        <title>Enhanced genomic and transcriptomic resources for Trichinella pseudospiralis and T. spiralis underpin the discovery of pronounced molecular differences between stages and species.</title>
        <authorList>
            <person name="Pasi K.K."/>
            <person name="La Rosa G."/>
            <person name="Gomez-Morales M.A."/>
            <person name="Tosini F."/>
            <person name="Sumanam S."/>
            <person name="Young N.D."/>
            <person name="Chang B.C."/>
            <person name="Robin G.B."/>
        </authorList>
    </citation>
    <scope>NUCLEOTIDE SEQUENCE [LARGE SCALE GENOMIC DNA]</scope>
    <source>
        <strain evidence="3">ISS534</strain>
    </source>
</reference>
<dbReference type="EMBL" id="JBEUSY010000037">
    <property type="protein sequence ID" value="KAL1246060.1"/>
    <property type="molecule type" value="Genomic_DNA"/>
</dbReference>
<feature type="region of interest" description="Disordered" evidence="1">
    <location>
        <begin position="186"/>
        <end position="212"/>
    </location>
</feature>
<dbReference type="InterPro" id="IPR036179">
    <property type="entry name" value="Ig-like_dom_sf"/>
</dbReference>
<dbReference type="InterPro" id="IPR007110">
    <property type="entry name" value="Ig-like_dom"/>
</dbReference>
<feature type="compositionally biased region" description="Basic and acidic residues" evidence="1">
    <location>
        <begin position="201"/>
        <end position="212"/>
    </location>
</feature>
<dbReference type="SMART" id="SM00409">
    <property type="entry name" value="IG"/>
    <property type="match status" value="1"/>
</dbReference>
<evidence type="ECO:0000259" key="2">
    <source>
        <dbReference type="PROSITE" id="PS50835"/>
    </source>
</evidence>